<evidence type="ECO:0000256" key="1">
    <source>
        <dbReference type="SAM" id="MobiDB-lite"/>
    </source>
</evidence>
<feature type="region of interest" description="Disordered" evidence="1">
    <location>
        <begin position="86"/>
        <end position="108"/>
    </location>
</feature>
<dbReference type="OrthoDB" id="3557758at2759"/>
<name>A0A9P5H6U5_9HYPO</name>
<feature type="compositionally biased region" description="Low complexity" evidence="1">
    <location>
        <begin position="211"/>
        <end position="230"/>
    </location>
</feature>
<feature type="region of interest" description="Disordered" evidence="1">
    <location>
        <begin position="27"/>
        <end position="47"/>
    </location>
</feature>
<sequence length="288" mass="31285">MDTIHTEQDVKGHIGTRLPMATKLLSKTKRKRPRISGPMGPVKNSRGPDFIRSENLVIVPGIKNCSSEELLLDKEIAEAKKTTRRISASFQKQGPPSSHPTTAKSDFNVTTSCQLNPPKRLPITMSLTSTTKAWLTTSSTFDAIPSLDTIHQDENAPPADHEASIPSQPTARPKSQLPKSRTMSVLTDLKSSISRPSLVSRSGNPRAFSGSSRKTSLSSSTSTLVAASSSRLRLPRPSLTSLSRSSRSTTPEISIQLLPGQINTAQPSAYWSGRFMALHDRFLGESLN</sequence>
<reference evidence="2" key="1">
    <citation type="submission" date="2020-03" db="EMBL/GenBank/DDBJ databases">
        <title>Draft Genome Sequence of Cylindrodendrum hubeiense.</title>
        <authorList>
            <person name="Buettner E."/>
            <person name="Kellner H."/>
        </authorList>
    </citation>
    <scope>NUCLEOTIDE SEQUENCE</scope>
    <source>
        <strain evidence="2">IHI 201604</strain>
    </source>
</reference>
<keyword evidence="3" id="KW-1185">Reference proteome</keyword>
<evidence type="ECO:0000313" key="2">
    <source>
        <dbReference type="EMBL" id="KAF7548972.1"/>
    </source>
</evidence>
<dbReference type="Proteomes" id="UP000722485">
    <property type="component" value="Unassembled WGS sequence"/>
</dbReference>
<organism evidence="2 3">
    <name type="scientific">Cylindrodendrum hubeiense</name>
    <dbReference type="NCBI Taxonomy" id="595255"/>
    <lineage>
        <taxon>Eukaryota</taxon>
        <taxon>Fungi</taxon>
        <taxon>Dikarya</taxon>
        <taxon>Ascomycota</taxon>
        <taxon>Pezizomycotina</taxon>
        <taxon>Sordariomycetes</taxon>
        <taxon>Hypocreomycetidae</taxon>
        <taxon>Hypocreales</taxon>
        <taxon>Nectriaceae</taxon>
        <taxon>Cylindrodendrum</taxon>
    </lineage>
</organism>
<proteinExistence type="predicted"/>
<dbReference type="AlphaFoldDB" id="A0A9P5H6U5"/>
<comment type="caution">
    <text evidence="2">The sequence shown here is derived from an EMBL/GenBank/DDBJ whole genome shotgun (WGS) entry which is preliminary data.</text>
</comment>
<accession>A0A9P5H6U5</accession>
<evidence type="ECO:0000313" key="3">
    <source>
        <dbReference type="Proteomes" id="UP000722485"/>
    </source>
</evidence>
<dbReference type="EMBL" id="JAANBB010000134">
    <property type="protein sequence ID" value="KAF7548972.1"/>
    <property type="molecule type" value="Genomic_DNA"/>
</dbReference>
<protein>
    <submittedName>
        <fullName evidence="2">Uncharacterized protein</fullName>
    </submittedName>
</protein>
<gene>
    <name evidence="2" type="ORF">G7Z17_g6702</name>
</gene>
<feature type="region of interest" description="Disordered" evidence="1">
    <location>
        <begin position="150"/>
        <end position="230"/>
    </location>
</feature>
<feature type="compositionally biased region" description="Basic and acidic residues" evidence="1">
    <location>
        <begin position="150"/>
        <end position="163"/>
    </location>
</feature>
<feature type="compositionally biased region" description="Low complexity" evidence="1">
    <location>
        <begin position="191"/>
        <end position="202"/>
    </location>
</feature>